<dbReference type="RefSeq" id="WP_275090051.1">
    <property type="nucleotide sequence ID" value="NZ_CP119078.1"/>
</dbReference>
<evidence type="ECO:0000313" key="1">
    <source>
        <dbReference type="EMBL" id="WED44234.1"/>
    </source>
</evidence>
<organism evidence="1 2">
    <name type="scientific">Legionella cardiaca</name>
    <dbReference type="NCBI Taxonomy" id="1071983"/>
    <lineage>
        <taxon>Bacteria</taxon>
        <taxon>Pseudomonadati</taxon>
        <taxon>Pseudomonadota</taxon>
        <taxon>Gammaproteobacteria</taxon>
        <taxon>Legionellales</taxon>
        <taxon>Legionellaceae</taxon>
        <taxon>Legionella</taxon>
    </lineage>
</organism>
<name>A0ABY8AUX5_9GAMM</name>
<sequence length="197" mass="22876">MKNLILMLKDNIAQTRISLSKNQVNQAKQYLGSAAFNLKELLETHPQDEAVYTLTEEFKEITVKCTIAYVYTLSDDLDHAINQNNLAHAKSIYDTIKNEVDFLVAEYQAAVKNNEHQSTVFIDFPRDYNYLARYVQQSLEKYHSEIALQKVCTNFTNALNFTETQRQFGMGMNRYRQFYHSAPATEQAEATRFNLTY</sequence>
<dbReference type="EMBL" id="CP119078">
    <property type="protein sequence ID" value="WED44234.1"/>
    <property type="molecule type" value="Genomic_DNA"/>
</dbReference>
<dbReference type="Proteomes" id="UP001222087">
    <property type="component" value="Chromosome"/>
</dbReference>
<gene>
    <name evidence="1" type="ORF">PXX05_05470</name>
</gene>
<accession>A0ABY8AUX5</accession>
<proteinExistence type="predicted"/>
<keyword evidence="2" id="KW-1185">Reference proteome</keyword>
<reference evidence="1 2" key="1">
    <citation type="submission" date="2023-02" db="EMBL/GenBank/DDBJ databases">
        <title>Genome Sequence of L. cardiaca H63T.</title>
        <authorList>
            <person name="Lopez A.E."/>
            <person name="Cianciotto N.P."/>
        </authorList>
    </citation>
    <scope>NUCLEOTIDE SEQUENCE [LARGE SCALE GENOMIC DNA]</scope>
    <source>
        <strain evidence="1 2">H63</strain>
    </source>
</reference>
<evidence type="ECO:0000313" key="2">
    <source>
        <dbReference type="Proteomes" id="UP001222087"/>
    </source>
</evidence>
<protein>
    <submittedName>
        <fullName evidence="1">Uncharacterized protein</fullName>
    </submittedName>
</protein>